<name>S0PBF4_9ENTE</name>
<proteinExistence type="inferred from homology"/>
<dbReference type="PANTHER" id="PTHR11558">
    <property type="entry name" value="SPERMIDINE/SPERMINE SYNTHASE"/>
    <property type="match status" value="1"/>
</dbReference>
<keyword evidence="4" id="KW-0745">Spermidine biosynthesis</keyword>
<comment type="catalytic activity">
    <reaction evidence="4">
        <text>S-adenosyl 3-(methylsulfanyl)propylamine + putrescine = S-methyl-5'-thioadenosine + spermidine + H(+)</text>
        <dbReference type="Rhea" id="RHEA:12721"/>
        <dbReference type="ChEBI" id="CHEBI:15378"/>
        <dbReference type="ChEBI" id="CHEBI:17509"/>
        <dbReference type="ChEBI" id="CHEBI:57443"/>
        <dbReference type="ChEBI" id="CHEBI:57834"/>
        <dbReference type="ChEBI" id="CHEBI:326268"/>
        <dbReference type="EC" id="2.5.1.16"/>
    </reaction>
</comment>
<reference evidence="7 8" key="1">
    <citation type="submission" date="2013-03" db="EMBL/GenBank/DDBJ databases">
        <title>The Genome Sequence of Enterococcus sulfureus ATCC_49903 (PacBio/Illumina hybrid assembly).</title>
        <authorList>
            <consortium name="The Broad Institute Genomics Platform"/>
            <consortium name="The Broad Institute Genome Sequencing Center for Infectious Disease"/>
            <person name="Earl A."/>
            <person name="Russ C."/>
            <person name="Gilmore M."/>
            <person name="Surin D."/>
            <person name="Walker B."/>
            <person name="Young S."/>
            <person name="Zeng Q."/>
            <person name="Gargeya S."/>
            <person name="Fitzgerald M."/>
            <person name="Haas B."/>
            <person name="Abouelleil A."/>
            <person name="Allen A.W."/>
            <person name="Alvarado L."/>
            <person name="Arachchi H.M."/>
            <person name="Berlin A.M."/>
            <person name="Chapman S.B."/>
            <person name="Gainer-Dewar J."/>
            <person name="Goldberg J."/>
            <person name="Griggs A."/>
            <person name="Gujja S."/>
            <person name="Hansen M."/>
            <person name="Howarth C."/>
            <person name="Imamovic A."/>
            <person name="Ireland A."/>
            <person name="Larimer J."/>
            <person name="McCowan C."/>
            <person name="Murphy C."/>
            <person name="Pearson M."/>
            <person name="Poon T.W."/>
            <person name="Priest M."/>
            <person name="Roberts A."/>
            <person name="Saif S."/>
            <person name="Shea T."/>
            <person name="Sisk P."/>
            <person name="Sykes S."/>
            <person name="Wortman J."/>
            <person name="Nusbaum C."/>
            <person name="Birren B."/>
        </authorList>
    </citation>
    <scope>NUCLEOTIDE SEQUENCE [LARGE SCALE GENOMIC DNA]</scope>
    <source>
        <strain evidence="7 8">ATCC 49903</strain>
    </source>
</reference>
<dbReference type="RefSeq" id="WP_016186251.1">
    <property type="nucleotide sequence ID" value="NZ_ASWO01000003.1"/>
</dbReference>
<dbReference type="CDD" id="cd02440">
    <property type="entry name" value="AdoMet_MTases"/>
    <property type="match status" value="1"/>
</dbReference>
<dbReference type="InterPro" id="IPR035246">
    <property type="entry name" value="Spermidine_synt_N"/>
</dbReference>
<dbReference type="InterPro" id="IPR001045">
    <property type="entry name" value="Spermi_synthase"/>
</dbReference>
<dbReference type="AlphaFoldDB" id="S0PBF4"/>
<comment type="similarity">
    <text evidence="1 4">Belongs to the spermidine/spermine synthase family.</text>
</comment>
<dbReference type="PROSITE" id="PS51006">
    <property type="entry name" value="PABS_2"/>
    <property type="match status" value="1"/>
</dbReference>
<gene>
    <name evidence="4" type="primary">speE</name>
    <name evidence="7" type="ORF">I573_00776</name>
</gene>
<keyword evidence="8" id="KW-1185">Reference proteome</keyword>
<feature type="active site" description="Proton acceptor" evidence="4 5">
    <location>
        <position position="155"/>
    </location>
</feature>
<dbReference type="Gene3D" id="2.30.140.10">
    <property type="entry name" value="Spermidine synthase, tetramerisation domain"/>
    <property type="match status" value="1"/>
</dbReference>
<feature type="binding site" evidence="4">
    <location>
        <begin position="137"/>
        <end position="138"/>
    </location>
    <ligand>
        <name>S-methyl-5'-thioadenosine</name>
        <dbReference type="ChEBI" id="CHEBI:17509"/>
    </ligand>
</feature>
<dbReference type="EMBL" id="ASWO01000003">
    <property type="protein sequence ID" value="EOT86023.1"/>
    <property type="molecule type" value="Genomic_DNA"/>
</dbReference>
<evidence type="ECO:0000256" key="3">
    <source>
        <dbReference type="ARBA" id="ARBA00023115"/>
    </source>
</evidence>
<protein>
    <recommendedName>
        <fullName evidence="4">Polyamine aminopropyltransferase</fullName>
    </recommendedName>
    <alternativeName>
        <fullName evidence="4">Putrescine aminopropyltransferase</fullName>
        <shortName evidence="4">PAPT</shortName>
    </alternativeName>
    <alternativeName>
        <fullName evidence="4">Spermidine synthase</fullName>
        <shortName evidence="4">SPDS</shortName>
        <shortName evidence="4">SPDSY</shortName>
        <ecNumber evidence="4">2.5.1.16</ecNumber>
    </alternativeName>
</protein>
<feature type="binding site" evidence="4">
    <location>
        <begin position="155"/>
        <end position="158"/>
    </location>
    <ligand>
        <name>spermidine</name>
        <dbReference type="ChEBI" id="CHEBI:57834"/>
    </ligand>
</feature>
<evidence type="ECO:0000256" key="5">
    <source>
        <dbReference type="PROSITE-ProRule" id="PRU00354"/>
    </source>
</evidence>
<organism evidence="7 8">
    <name type="scientific">Enterococcus sulfureus ATCC 49903</name>
    <dbReference type="NCBI Taxonomy" id="1140003"/>
    <lineage>
        <taxon>Bacteria</taxon>
        <taxon>Bacillati</taxon>
        <taxon>Bacillota</taxon>
        <taxon>Bacilli</taxon>
        <taxon>Lactobacillales</taxon>
        <taxon>Enterococcaceae</taxon>
        <taxon>Enterococcus</taxon>
    </lineage>
</organism>
<dbReference type="PANTHER" id="PTHR11558:SF11">
    <property type="entry name" value="SPERMIDINE SYNTHASE"/>
    <property type="match status" value="1"/>
</dbReference>
<dbReference type="SUPFAM" id="SSF53335">
    <property type="entry name" value="S-adenosyl-L-methionine-dependent methyltransferases"/>
    <property type="match status" value="1"/>
</dbReference>
<dbReference type="GO" id="GO:0005829">
    <property type="term" value="C:cytosol"/>
    <property type="evidence" value="ECO:0007669"/>
    <property type="project" value="TreeGrafter"/>
</dbReference>
<dbReference type="EC" id="2.5.1.16" evidence="4"/>
<dbReference type="UniPathway" id="UPA00248">
    <property type="reaction ID" value="UER00314"/>
</dbReference>
<comment type="caution">
    <text evidence="7">The sequence shown here is derived from an EMBL/GenBank/DDBJ whole genome shotgun (WGS) entry which is preliminary data.</text>
</comment>
<dbReference type="InterPro" id="IPR030374">
    <property type="entry name" value="PABS"/>
</dbReference>
<dbReference type="InterPro" id="IPR037163">
    <property type="entry name" value="Spermidine_synt_N_sf"/>
</dbReference>
<dbReference type="PATRIC" id="fig|1140003.3.peg.1753"/>
<feature type="binding site" evidence="4">
    <location>
        <position position="106"/>
    </location>
    <ligand>
        <name>S-methyl-5'-thioadenosine</name>
        <dbReference type="ChEBI" id="CHEBI:17509"/>
    </ligand>
</feature>
<comment type="function">
    <text evidence="4">Catalyzes the irreversible transfer of a propylamine group from the amino donor S-adenosylmethioninamine (decarboxy-AdoMet) to putrescine (1,4-diaminobutane) to yield spermidine.</text>
</comment>
<accession>S0PBF4</accession>
<sequence length="285" mass="32934">MDLWLSDYHNEGVKLSIKVESQLYQERSEYQQIDIFESSEFGRLLTLDGQLITTDKDEFFYSEMMVHVAMATNVEIKKVLVLGGCDGGVLKELEKYDMVTQIDVVELDERVIEVSKQYLAYSKQSFADPRVRLFIQDGLRYVRVTKEIYDLIIVDSADPFGINESLFTKEFYGNCYNALSENGILISQQANGFYQEDLDALAHIRRTVASVFPINEVYMTSVPSYAAGYLLFGFSSKQIDPLVNLNIEKWSDKQIMTHFYNPMIHQGAFYLPTYIKEFLENETKH</sequence>
<evidence type="ECO:0000313" key="7">
    <source>
        <dbReference type="EMBL" id="EOT86023.1"/>
    </source>
</evidence>
<dbReference type="InterPro" id="IPR029063">
    <property type="entry name" value="SAM-dependent_MTases_sf"/>
</dbReference>
<evidence type="ECO:0000259" key="6">
    <source>
        <dbReference type="PROSITE" id="PS51006"/>
    </source>
</evidence>
<dbReference type="OrthoDB" id="9793120at2"/>
<evidence type="ECO:0000256" key="4">
    <source>
        <dbReference type="HAMAP-Rule" id="MF_00198"/>
    </source>
</evidence>
<dbReference type="Proteomes" id="UP000015961">
    <property type="component" value="Unassembled WGS sequence"/>
</dbReference>
<comment type="caution">
    <text evidence="4">Lacks conserved residue(s) required for the propagation of feature annotation.</text>
</comment>
<dbReference type="Gene3D" id="3.40.50.150">
    <property type="entry name" value="Vaccinia Virus protein VP39"/>
    <property type="match status" value="1"/>
</dbReference>
<comment type="pathway">
    <text evidence="4">Amine and polyamine biosynthesis; spermidine biosynthesis; spermidine from putrescine: step 1/1.</text>
</comment>
<dbReference type="STRING" id="1140003.OMY_01814"/>
<evidence type="ECO:0000256" key="2">
    <source>
        <dbReference type="ARBA" id="ARBA00022679"/>
    </source>
</evidence>
<keyword evidence="3 4" id="KW-0620">Polyamine biosynthesis</keyword>
<evidence type="ECO:0000256" key="1">
    <source>
        <dbReference type="ARBA" id="ARBA00007867"/>
    </source>
</evidence>
<dbReference type="Pfam" id="PF01564">
    <property type="entry name" value="Spermine_synth"/>
    <property type="match status" value="1"/>
</dbReference>
<feature type="binding site" evidence="4">
    <location>
        <position position="31"/>
    </location>
    <ligand>
        <name>S-methyl-5'-thioadenosine</name>
        <dbReference type="ChEBI" id="CHEBI:17509"/>
    </ligand>
</feature>
<dbReference type="NCBIfam" id="NF002010">
    <property type="entry name" value="PRK00811.1"/>
    <property type="match status" value="1"/>
</dbReference>
<keyword evidence="2 4" id="KW-0808">Transferase</keyword>
<dbReference type="Pfam" id="PF17284">
    <property type="entry name" value="Spermine_synt_N"/>
    <property type="match status" value="1"/>
</dbReference>
<evidence type="ECO:0000313" key="8">
    <source>
        <dbReference type="Proteomes" id="UP000015961"/>
    </source>
</evidence>
<comment type="subunit">
    <text evidence="4">Homodimer or homotetramer.</text>
</comment>
<feature type="domain" description="PABS" evidence="6">
    <location>
        <begin position="2"/>
        <end position="237"/>
    </location>
</feature>
<dbReference type="eggNOG" id="COG0421">
    <property type="taxonomic scope" value="Bacteria"/>
</dbReference>
<dbReference type="HAMAP" id="MF_00198">
    <property type="entry name" value="Spermidine_synth"/>
    <property type="match status" value="1"/>
</dbReference>
<dbReference type="GO" id="GO:0004766">
    <property type="term" value="F:spermidine synthase activity"/>
    <property type="evidence" value="ECO:0007669"/>
    <property type="project" value="UniProtKB-UniRule"/>
</dbReference>
<dbReference type="NCBIfam" id="TIGR00417">
    <property type="entry name" value="speE"/>
    <property type="match status" value="1"/>
</dbReference>
<feature type="binding site" evidence="4">
    <location>
        <position position="86"/>
    </location>
    <ligand>
        <name>spermidine</name>
        <dbReference type="ChEBI" id="CHEBI:57834"/>
    </ligand>
</feature>
<dbReference type="GO" id="GO:0008295">
    <property type="term" value="P:spermidine biosynthetic process"/>
    <property type="evidence" value="ECO:0007669"/>
    <property type="project" value="UniProtKB-UniRule"/>
</dbReference>